<feature type="domain" description="HTH tetR-type" evidence="7">
    <location>
        <begin position="57"/>
        <end position="117"/>
    </location>
</feature>
<keyword evidence="3 5" id="KW-0238">DNA-binding</keyword>
<evidence type="ECO:0000256" key="1">
    <source>
        <dbReference type="ARBA" id="ARBA00022491"/>
    </source>
</evidence>
<sequence length="278" mass="30249">MENGVSRDAEGPRRSRGRGSGHWGTTTEERGSAVVDEAVDADAEVVAGREPPSARQPLSRDRIVAAALDFIDSQGLAGLTMRRLGQALGVEAMSLYRYVPGREDLLDAVVEAIIADMQSDEDVLRTPDHGWQDFLQRLAHGVRRVALAHPAAFPLVASRPVEAPWLRPPLRSLEWVEAFLAGLHDEGFDDASAVGAYRAFTSFLLGHLLLEVSALGADVGPLDVLEEDAEPERDDLTEYPLVVRLRAALSEDHSAVEFEEALEELLGRIASMRSAKTP</sequence>
<proteinExistence type="predicted"/>
<accession>A0A6G6WLJ4</accession>
<dbReference type="PANTHER" id="PTHR30055">
    <property type="entry name" value="HTH-TYPE TRANSCRIPTIONAL REGULATOR RUTR"/>
    <property type="match status" value="1"/>
</dbReference>
<name>A0A6G6WLJ4_9ACTN</name>
<dbReference type="GO" id="GO:0046677">
    <property type="term" value="P:response to antibiotic"/>
    <property type="evidence" value="ECO:0007669"/>
    <property type="project" value="InterPro"/>
</dbReference>
<evidence type="ECO:0000259" key="7">
    <source>
        <dbReference type="PROSITE" id="PS50977"/>
    </source>
</evidence>
<dbReference type="PANTHER" id="PTHR30055:SF151">
    <property type="entry name" value="TRANSCRIPTIONAL REGULATORY PROTEIN"/>
    <property type="match status" value="1"/>
</dbReference>
<dbReference type="AlphaFoldDB" id="A0A6G6WLJ4"/>
<keyword evidence="9" id="KW-1185">Reference proteome</keyword>
<dbReference type="SUPFAM" id="SSF46689">
    <property type="entry name" value="Homeodomain-like"/>
    <property type="match status" value="1"/>
</dbReference>
<evidence type="ECO:0000256" key="5">
    <source>
        <dbReference type="PROSITE-ProRule" id="PRU00335"/>
    </source>
</evidence>
<dbReference type="InterPro" id="IPR003012">
    <property type="entry name" value="Tet_transcr_reg_TetR"/>
</dbReference>
<dbReference type="InterPro" id="IPR001647">
    <property type="entry name" value="HTH_TetR"/>
</dbReference>
<dbReference type="Proteomes" id="UP000502996">
    <property type="component" value="Chromosome"/>
</dbReference>
<evidence type="ECO:0000256" key="3">
    <source>
        <dbReference type="ARBA" id="ARBA00023125"/>
    </source>
</evidence>
<feature type="DNA-binding region" description="H-T-H motif" evidence="5">
    <location>
        <begin position="80"/>
        <end position="99"/>
    </location>
</feature>
<dbReference type="SUPFAM" id="SSF48498">
    <property type="entry name" value="Tetracyclin repressor-like, C-terminal domain"/>
    <property type="match status" value="1"/>
</dbReference>
<keyword evidence="2" id="KW-0805">Transcription regulation</keyword>
<dbReference type="Pfam" id="PF02909">
    <property type="entry name" value="TetR_C_1"/>
    <property type="match status" value="1"/>
</dbReference>
<dbReference type="Gene3D" id="1.10.357.10">
    <property type="entry name" value="Tetracycline Repressor, domain 2"/>
    <property type="match status" value="1"/>
</dbReference>
<reference evidence="8 9" key="1">
    <citation type="submission" date="2020-02" db="EMBL/GenBank/DDBJ databases">
        <title>Full genome sequence of Nocardioides sp. R-3366.</title>
        <authorList>
            <person name="Im W.-T."/>
        </authorList>
    </citation>
    <scope>NUCLEOTIDE SEQUENCE [LARGE SCALE GENOMIC DNA]</scope>
    <source>
        <strain evidence="8 9">R-3366</strain>
    </source>
</reference>
<evidence type="ECO:0000313" key="9">
    <source>
        <dbReference type="Proteomes" id="UP000502996"/>
    </source>
</evidence>
<dbReference type="InterPro" id="IPR004111">
    <property type="entry name" value="Repressor_TetR_C"/>
</dbReference>
<dbReference type="InterPro" id="IPR036271">
    <property type="entry name" value="Tet_transcr_reg_TetR-rel_C_sf"/>
</dbReference>
<dbReference type="EMBL" id="CP049257">
    <property type="protein sequence ID" value="QIG45930.1"/>
    <property type="molecule type" value="Genomic_DNA"/>
</dbReference>
<evidence type="ECO:0000256" key="6">
    <source>
        <dbReference type="SAM" id="MobiDB-lite"/>
    </source>
</evidence>
<dbReference type="InterPro" id="IPR009057">
    <property type="entry name" value="Homeodomain-like_sf"/>
</dbReference>
<dbReference type="GO" id="GO:0003700">
    <property type="term" value="F:DNA-binding transcription factor activity"/>
    <property type="evidence" value="ECO:0007669"/>
    <property type="project" value="TreeGrafter"/>
</dbReference>
<gene>
    <name evidence="8" type="ORF">G5V58_11995</name>
</gene>
<keyword evidence="1" id="KW-0678">Repressor</keyword>
<dbReference type="GO" id="GO:0000976">
    <property type="term" value="F:transcription cis-regulatory region binding"/>
    <property type="evidence" value="ECO:0007669"/>
    <property type="project" value="TreeGrafter"/>
</dbReference>
<dbReference type="Gene3D" id="1.10.10.60">
    <property type="entry name" value="Homeodomain-like"/>
    <property type="match status" value="1"/>
</dbReference>
<dbReference type="Pfam" id="PF00440">
    <property type="entry name" value="TetR_N"/>
    <property type="match status" value="1"/>
</dbReference>
<organism evidence="8 9">
    <name type="scientific">Nocardioides anomalus</name>
    <dbReference type="NCBI Taxonomy" id="2712223"/>
    <lineage>
        <taxon>Bacteria</taxon>
        <taxon>Bacillati</taxon>
        <taxon>Actinomycetota</taxon>
        <taxon>Actinomycetes</taxon>
        <taxon>Propionibacteriales</taxon>
        <taxon>Nocardioidaceae</taxon>
        <taxon>Nocardioides</taxon>
    </lineage>
</organism>
<feature type="compositionally biased region" description="Basic and acidic residues" evidence="6">
    <location>
        <begin position="1"/>
        <end position="13"/>
    </location>
</feature>
<dbReference type="PRINTS" id="PR00400">
    <property type="entry name" value="TETREPRESSOR"/>
</dbReference>
<dbReference type="PROSITE" id="PS50977">
    <property type="entry name" value="HTH_TETR_2"/>
    <property type="match status" value="1"/>
</dbReference>
<protein>
    <submittedName>
        <fullName evidence="8">TetR family transcriptional regulator</fullName>
    </submittedName>
</protein>
<feature type="region of interest" description="Disordered" evidence="6">
    <location>
        <begin position="1"/>
        <end position="35"/>
    </location>
</feature>
<evidence type="ECO:0000256" key="4">
    <source>
        <dbReference type="ARBA" id="ARBA00023163"/>
    </source>
</evidence>
<keyword evidence="4" id="KW-0804">Transcription</keyword>
<evidence type="ECO:0000256" key="2">
    <source>
        <dbReference type="ARBA" id="ARBA00023015"/>
    </source>
</evidence>
<dbReference type="InterPro" id="IPR050109">
    <property type="entry name" value="HTH-type_TetR-like_transc_reg"/>
</dbReference>
<dbReference type="KEGG" id="nano:G5V58_11995"/>
<evidence type="ECO:0000313" key="8">
    <source>
        <dbReference type="EMBL" id="QIG45930.1"/>
    </source>
</evidence>
<dbReference type="GO" id="GO:0045892">
    <property type="term" value="P:negative regulation of DNA-templated transcription"/>
    <property type="evidence" value="ECO:0007669"/>
    <property type="project" value="InterPro"/>
</dbReference>